<feature type="domain" description="Nucleotidyl transferase" evidence="7">
    <location>
        <begin position="6"/>
        <end position="213"/>
    </location>
</feature>
<dbReference type="HOGENOM" id="CLU_029499_15_0_10"/>
<evidence type="ECO:0000256" key="4">
    <source>
        <dbReference type="ARBA" id="ARBA00048247"/>
    </source>
</evidence>
<dbReference type="AlphaFoldDB" id="B3QQH2"/>
<reference evidence="8" key="1">
    <citation type="submission" date="2008-06" db="EMBL/GenBank/DDBJ databases">
        <title>Complete sequence of Chlorobaculum parvum NCIB 8327.</title>
        <authorList>
            <consortium name="US DOE Joint Genome Institute"/>
            <person name="Lucas S."/>
            <person name="Copeland A."/>
            <person name="Lapidus A."/>
            <person name="Glavina del Rio T."/>
            <person name="Dalin E."/>
            <person name="Tice H."/>
            <person name="Bruce D."/>
            <person name="Goodwin L."/>
            <person name="Pitluck S."/>
            <person name="Schmutz J."/>
            <person name="Larimer F."/>
            <person name="Land M."/>
            <person name="Hauser L."/>
            <person name="Kyrpides N."/>
            <person name="Mikhailova N."/>
            <person name="Zhao F."/>
            <person name="Li T."/>
            <person name="Liu Z."/>
            <person name="Overmann J."/>
            <person name="Bryant D.A."/>
            <person name="Richardson P."/>
        </authorList>
    </citation>
    <scope>NUCLEOTIDE SEQUENCE [LARGE SCALE GENOMIC DNA]</scope>
    <source>
        <strain evidence="8">NCIB 8327</strain>
    </source>
</reference>
<name>B3QQH2_CHLP8</name>
<dbReference type="InterPro" id="IPR029044">
    <property type="entry name" value="Nucleotide-diphossugar_trans"/>
</dbReference>
<dbReference type="InterPro" id="IPR005835">
    <property type="entry name" value="NTP_transferase_dom"/>
</dbReference>
<evidence type="ECO:0000259" key="7">
    <source>
        <dbReference type="Pfam" id="PF00483"/>
    </source>
</evidence>
<comment type="catalytic activity">
    <reaction evidence="4">
        <text>alpha-D-glucosamine 1-phosphate + acetyl-CoA = N-acetyl-alpha-D-glucosamine 1-phosphate + CoA + H(+)</text>
        <dbReference type="Rhea" id="RHEA:13725"/>
        <dbReference type="ChEBI" id="CHEBI:15378"/>
        <dbReference type="ChEBI" id="CHEBI:57287"/>
        <dbReference type="ChEBI" id="CHEBI:57288"/>
        <dbReference type="ChEBI" id="CHEBI:57776"/>
        <dbReference type="ChEBI" id="CHEBI:58516"/>
        <dbReference type="EC" id="2.3.1.157"/>
    </reaction>
</comment>
<keyword evidence="9" id="KW-1185">Reference proteome</keyword>
<dbReference type="GO" id="GO:0019134">
    <property type="term" value="F:glucosamine-1-phosphate N-acetyltransferase activity"/>
    <property type="evidence" value="ECO:0007669"/>
    <property type="project" value="UniProtKB-EC"/>
</dbReference>
<dbReference type="RefSeq" id="WP_012503008.1">
    <property type="nucleotide sequence ID" value="NC_011027.1"/>
</dbReference>
<organism evidence="8 9">
    <name type="scientific">Chlorobaculum parvum (strain DSM 263 / NCIMB 8327)</name>
    <name type="common">Chlorobium vibrioforme subsp. thiosulfatophilum</name>
    <dbReference type="NCBI Taxonomy" id="517417"/>
    <lineage>
        <taxon>Bacteria</taxon>
        <taxon>Pseudomonadati</taxon>
        <taxon>Chlorobiota</taxon>
        <taxon>Chlorobiia</taxon>
        <taxon>Chlorobiales</taxon>
        <taxon>Chlorobiaceae</taxon>
        <taxon>Chlorobaculum</taxon>
    </lineage>
</organism>
<dbReference type="OrthoDB" id="9806837at2"/>
<dbReference type="InterPro" id="IPR050065">
    <property type="entry name" value="GlmU-like"/>
</dbReference>
<sequence length="247" mass="27146">MSLAIVIMAAGKGTRMKSDLPKVLHQANGRPVVEYVIEKSQALEPEMIVLITGHQSEKVRQATSKFDVRYALQEPQHGTGHAVMQAEPLLKEFDGEIIILSGDAPLFTTATLKELVAFHRANRAVATVLTAKIDDPTGYGRVIRSGDGEEVLRIVEQKDASDEEKAVNEINSGVYVFNATELFDALHSITNENAQQEYYLTDVFGICFGKGLKVCAFKVADPNEIRGINTPEQLREAETLLLSGNYV</sequence>
<dbReference type="Proteomes" id="UP000008811">
    <property type="component" value="Chromosome"/>
</dbReference>
<comment type="catalytic activity">
    <reaction evidence="5">
        <text>N-acetyl-alpha-D-glucosamine 1-phosphate + UTP + H(+) = UDP-N-acetyl-alpha-D-glucosamine + diphosphate</text>
        <dbReference type="Rhea" id="RHEA:13509"/>
        <dbReference type="ChEBI" id="CHEBI:15378"/>
        <dbReference type="ChEBI" id="CHEBI:33019"/>
        <dbReference type="ChEBI" id="CHEBI:46398"/>
        <dbReference type="ChEBI" id="CHEBI:57705"/>
        <dbReference type="ChEBI" id="CHEBI:57776"/>
        <dbReference type="EC" id="2.7.7.23"/>
    </reaction>
</comment>
<dbReference type="KEGG" id="cpc:Cpar_1783"/>
<dbReference type="STRING" id="517417.Cpar_1783"/>
<keyword evidence="3" id="KW-0012">Acyltransferase</keyword>
<proteinExistence type="predicted"/>
<evidence type="ECO:0000256" key="5">
    <source>
        <dbReference type="ARBA" id="ARBA00048493"/>
    </source>
</evidence>
<evidence type="ECO:0000256" key="6">
    <source>
        <dbReference type="ARBA" id="ARBA00049628"/>
    </source>
</evidence>
<dbReference type="Pfam" id="PF00483">
    <property type="entry name" value="NTP_transferase"/>
    <property type="match status" value="1"/>
</dbReference>
<dbReference type="eggNOG" id="COG1207">
    <property type="taxonomic scope" value="Bacteria"/>
</dbReference>
<evidence type="ECO:0000256" key="2">
    <source>
        <dbReference type="ARBA" id="ARBA00022695"/>
    </source>
</evidence>
<keyword evidence="1 8" id="KW-0808">Transferase</keyword>
<dbReference type="PANTHER" id="PTHR43584:SF3">
    <property type="entry name" value="BIFUNCTIONAL PROTEIN GLMU"/>
    <property type="match status" value="1"/>
</dbReference>
<evidence type="ECO:0000313" key="8">
    <source>
        <dbReference type="EMBL" id="ACF12175.1"/>
    </source>
</evidence>
<evidence type="ECO:0000256" key="3">
    <source>
        <dbReference type="ARBA" id="ARBA00023315"/>
    </source>
</evidence>
<evidence type="ECO:0000256" key="1">
    <source>
        <dbReference type="ARBA" id="ARBA00022679"/>
    </source>
</evidence>
<keyword evidence="2" id="KW-0548">Nucleotidyltransferase</keyword>
<comment type="function">
    <text evidence="6">Catalyzes the last two sequential reactions in the de novo biosynthetic pathway for UDP-N-acetylglucosamine (UDP-GlcNAc). The C-terminal domain catalyzes the transfer of acetyl group from acetyl coenzyme A to glucosamine-1-phosphate (GlcN-1-P) to produce N-acetylglucosamine-1-phosphate (GlcNAc-1-P), which is converted into UDP-GlcNAc by the transfer of uridine 5-monophosphate (from uridine 5-triphosphate), a reaction catalyzed by the N-terminal domain.</text>
</comment>
<protein>
    <submittedName>
        <fullName evidence="8">Nucleotidyl transferase</fullName>
    </submittedName>
</protein>
<dbReference type="GO" id="GO:0003977">
    <property type="term" value="F:UDP-N-acetylglucosamine diphosphorylase activity"/>
    <property type="evidence" value="ECO:0007669"/>
    <property type="project" value="UniProtKB-EC"/>
</dbReference>
<dbReference type="EMBL" id="CP001099">
    <property type="protein sequence ID" value="ACF12175.1"/>
    <property type="molecule type" value="Genomic_DNA"/>
</dbReference>
<gene>
    <name evidence="8" type="ordered locus">Cpar_1783</name>
</gene>
<accession>B3QQH2</accession>
<dbReference type="SUPFAM" id="SSF53448">
    <property type="entry name" value="Nucleotide-diphospho-sugar transferases"/>
    <property type="match status" value="1"/>
</dbReference>
<dbReference type="PANTHER" id="PTHR43584">
    <property type="entry name" value="NUCLEOTIDYL TRANSFERASE"/>
    <property type="match status" value="1"/>
</dbReference>
<evidence type="ECO:0000313" key="9">
    <source>
        <dbReference type="Proteomes" id="UP000008811"/>
    </source>
</evidence>
<dbReference type="CDD" id="cd02540">
    <property type="entry name" value="GT2_GlmU_N_bac"/>
    <property type="match status" value="1"/>
</dbReference>
<dbReference type="Gene3D" id="3.90.550.10">
    <property type="entry name" value="Spore Coat Polysaccharide Biosynthesis Protein SpsA, Chain A"/>
    <property type="match status" value="1"/>
</dbReference>